<reference evidence="1" key="1">
    <citation type="submission" date="2022-07" db="EMBL/GenBank/DDBJ databases">
        <authorList>
            <person name="Macas J."/>
            <person name="Novak P."/>
            <person name="Neumann P."/>
        </authorList>
    </citation>
    <scope>NUCLEOTIDE SEQUENCE</scope>
</reference>
<keyword evidence="2" id="KW-1185">Reference proteome</keyword>
<protein>
    <submittedName>
        <fullName evidence="1">Uncharacterized protein</fullName>
    </submittedName>
</protein>
<evidence type="ECO:0000313" key="1">
    <source>
        <dbReference type="EMBL" id="CAH9130242.1"/>
    </source>
</evidence>
<dbReference type="Proteomes" id="UP001152523">
    <property type="component" value="Unassembled WGS sequence"/>
</dbReference>
<comment type="caution">
    <text evidence="1">The sequence shown here is derived from an EMBL/GenBank/DDBJ whole genome shotgun (WGS) entry which is preliminary data.</text>
</comment>
<proteinExistence type="predicted"/>
<dbReference type="AlphaFoldDB" id="A0AAV0F4E4"/>
<name>A0AAV0F4E4_9ASTE</name>
<gene>
    <name evidence="1" type="ORF">CEPIT_LOCUS30478</name>
</gene>
<evidence type="ECO:0000313" key="2">
    <source>
        <dbReference type="Proteomes" id="UP001152523"/>
    </source>
</evidence>
<accession>A0AAV0F4E4</accession>
<dbReference type="EMBL" id="CAMAPF010000958">
    <property type="protein sequence ID" value="CAH9130242.1"/>
    <property type="molecule type" value="Genomic_DNA"/>
</dbReference>
<sequence length="108" mass="13109">MRKNSTVDNKSVIDLASCPLLYIYNKHIYTRWLPFDLQNPILISSFVAEAKPNFRFFLWFLRAIIWSYGVRYVFEFYNLEYPVSFLNNINILSCSLMRFCKVEQNFWR</sequence>
<organism evidence="1 2">
    <name type="scientific">Cuscuta epithymum</name>
    <dbReference type="NCBI Taxonomy" id="186058"/>
    <lineage>
        <taxon>Eukaryota</taxon>
        <taxon>Viridiplantae</taxon>
        <taxon>Streptophyta</taxon>
        <taxon>Embryophyta</taxon>
        <taxon>Tracheophyta</taxon>
        <taxon>Spermatophyta</taxon>
        <taxon>Magnoliopsida</taxon>
        <taxon>eudicotyledons</taxon>
        <taxon>Gunneridae</taxon>
        <taxon>Pentapetalae</taxon>
        <taxon>asterids</taxon>
        <taxon>lamiids</taxon>
        <taxon>Solanales</taxon>
        <taxon>Convolvulaceae</taxon>
        <taxon>Cuscuteae</taxon>
        <taxon>Cuscuta</taxon>
        <taxon>Cuscuta subgen. Cuscuta</taxon>
    </lineage>
</organism>